<reference evidence="2" key="1">
    <citation type="submission" date="2006-10" db="EMBL/GenBank/DDBJ databases">
        <authorList>
            <person name="Amadeo P."/>
            <person name="Zhao Q."/>
            <person name="Wortman J."/>
            <person name="Fraser-Liggett C."/>
            <person name="Carlton J."/>
        </authorList>
    </citation>
    <scope>NUCLEOTIDE SEQUENCE</scope>
    <source>
        <strain evidence="2">G3</strain>
    </source>
</reference>
<feature type="compositionally biased region" description="Pro residues" evidence="1">
    <location>
        <begin position="105"/>
        <end position="130"/>
    </location>
</feature>
<evidence type="ECO:0000256" key="1">
    <source>
        <dbReference type="SAM" id="MobiDB-lite"/>
    </source>
</evidence>
<proteinExistence type="predicted"/>
<accession>A2G1G4</accession>
<keyword evidence="3" id="KW-1185">Reference proteome</keyword>
<organism evidence="2 3">
    <name type="scientific">Trichomonas vaginalis (strain ATCC PRA-98 / G3)</name>
    <dbReference type="NCBI Taxonomy" id="412133"/>
    <lineage>
        <taxon>Eukaryota</taxon>
        <taxon>Metamonada</taxon>
        <taxon>Parabasalia</taxon>
        <taxon>Trichomonadida</taxon>
        <taxon>Trichomonadidae</taxon>
        <taxon>Trichomonas</taxon>
    </lineage>
</organism>
<evidence type="ECO:0000313" key="3">
    <source>
        <dbReference type="Proteomes" id="UP000001542"/>
    </source>
</evidence>
<feature type="compositionally biased region" description="Polar residues" evidence="1">
    <location>
        <begin position="166"/>
        <end position="181"/>
    </location>
</feature>
<dbReference type="RefSeq" id="XP_001301929.1">
    <property type="nucleotide sequence ID" value="XM_001301928.1"/>
</dbReference>
<name>A2G1G4_TRIV3</name>
<dbReference type="KEGG" id="tva:4746664"/>
<dbReference type="VEuPathDB" id="TrichDB:TVAGG3_1090820"/>
<sequence length="208" mass="22735">MRGQRGIPYAQPPVAAEYAQKDWYADPAYASQGAAPYYAAGGAPPMMLSQYPTQPITYQSYAPYSQGIQTPQPYLYSQFRPEAGYYPEDPQLMIYRQPVAVPPTAVAPPQPAPPPPQMPPPQPAMPPQAPPRSFQSTPPPPRAIQQPPQPTPPAPPPRVEKADIQPMSNASTIDVNTQPRFDNSKYPIPGCFSIIQRGNIPGIESIIF</sequence>
<feature type="compositionally biased region" description="Pro residues" evidence="1">
    <location>
        <begin position="137"/>
        <end position="157"/>
    </location>
</feature>
<dbReference type="VEuPathDB" id="TrichDB:TVAG_381080"/>
<feature type="region of interest" description="Disordered" evidence="1">
    <location>
        <begin position="104"/>
        <end position="181"/>
    </location>
</feature>
<dbReference type="AlphaFoldDB" id="A2G1G4"/>
<evidence type="ECO:0000313" key="2">
    <source>
        <dbReference type="EMBL" id="EAX88999.1"/>
    </source>
</evidence>
<reference evidence="2" key="2">
    <citation type="journal article" date="2007" name="Science">
        <title>Draft genome sequence of the sexually transmitted pathogen Trichomonas vaginalis.</title>
        <authorList>
            <person name="Carlton J.M."/>
            <person name="Hirt R.P."/>
            <person name="Silva J.C."/>
            <person name="Delcher A.L."/>
            <person name="Schatz M."/>
            <person name="Zhao Q."/>
            <person name="Wortman J.R."/>
            <person name="Bidwell S.L."/>
            <person name="Alsmark U.C.M."/>
            <person name="Besteiro S."/>
            <person name="Sicheritz-Ponten T."/>
            <person name="Noel C.J."/>
            <person name="Dacks J.B."/>
            <person name="Foster P.G."/>
            <person name="Simillion C."/>
            <person name="Van de Peer Y."/>
            <person name="Miranda-Saavedra D."/>
            <person name="Barton G.J."/>
            <person name="Westrop G.D."/>
            <person name="Mueller S."/>
            <person name="Dessi D."/>
            <person name="Fiori P.L."/>
            <person name="Ren Q."/>
            <person name="Paulsen I."/>
            <person name="Zhang H."/>
            <person name="Bastida-Corcuera F.D."/>
            <person name="Simoes-Barbosa A."/>
            <person name="Brown M.T."/>
            <person name="Hayes R.D."/>
            <person name="Mukherjee M."/>
            <person name="Okumura C.Y."/>
            <person name="Schneider R."/>
            <person name="Smith A.J."/>
            <person name="Vanacova S."/>
            <person name="Villalvazo M."/>
            <person name="Haas B.J."/>
            <person name="Pertea M."/>
            <person name="Feldblyum T.V."/>
            <person name="Utterback T.R."/>
            <person name="Shu C.L."/>
            <person name="Osoegawa K."/>
            <person name="de Jong P.J."/>
            <person name="Hrdy I."/>
            <person name="Horvathova L."/>
            <person name="Zubacova Z."/>
            <person name="Dolezal P."/>
            <person name="Malik S.B."/>
            <person name="Logsdon J.M. Jr."/>
            <person name="Henze K."/>
            <person name="Gupta A."/>
            <person name="Wang C.C."/>
            <person name="Dunne R.L."/>
            <person name="Upcroft J.A."/>
            <person name="Upcroft P."/>
            <person name="White O."/>
            <person name="Salzberg S.L."/>
            <person name="Tang P."/>
            <person name="Chiu C.-H."/>
            <person name="Lee Y.-S."/>
            <person name="Embley T.M."/>
            <person name="Coombs G.H."/>
            <person name="Mottram J.C."/>
            <person name="Tachezy J."/>
            <person name="Fraser-Liggett C.M."/>
            <person name="Johnson P.J."/>
        </authorList>
    </citation>
    <scope>NUCLEOTIDE SEQUENCE [LARGE SCALE GENOMIC DNA]</scope>
    <source>
        <strain evidence="2">G3</strain>
    </source>
</reference>
<dbReference type="InParanoid" id="A2G1G4"/>
<dbReference type="EMBL" id="DS114244">
    <property type="protein sequence ID" value="EAX88999.1"/>
    <property type="molecule type" value="Genomic_DNA"/>
</dbReference>
<dbReference type="Proteomes" id="UP000001542">
    <property type="component" value="Unassembled WGS sequence"/>
</dbReference>
<protein>
    <submittedName>
        <fullName evidence="2">Calcium-binding protein, putative</fullName>
    </submittedName>
</protein>
<gene>
    <name evidence="2" type="ORF">TVAG_381080</name>
</gene>